<dbReference type="Proteomes" id="UP001378592">
    <property type="component" value="Unassembled WGS sequence"/>
</dbReference>
<feature type="transmembrane region" description="Helical" evidence="6">
    <location>
        <begin position="490"/>
        <end position="510"/>
    </location>
</feature>
<feature type="transmembrane region" description="Helical" evidence="6">
    <location>
        <begin position="322"/>
        <end position="343"/>
    </location>
</feature>
<feature type="region of interest" description="Disordered" evidence="5">
    <location>
        <begin position="589"/>
        <end position="648"/>
    </location>
</feature>
<feature type="transmembrane region" description="Helical" evidence="6">
    <location>
        <begin position="413"/>
        <end position="431"/>
    </location>
</feature>
<proteinExistence type="predicted"/>
<name>A0AAN9Z519_9ORTH</name>
<evidence type="ECO:0000259" key="8">
    <source>
        <dbReference type="Pfam" id="PF13886"/>
    </source>
</evidence>
<dbReference type="InterPro" id="IPR025256">
    <property type="entry name" value="TM7S3/TM198-like_dom"/>
</dbReference>
<evidence type="ECO:0000256" key="7">
    <source>
        <dbReference type="SAM" id="SignalP"/>
    </source>
</evidence>
<sequence>MMVKSSPSVLVFVCLLSCCSSLLFFDGSGYEFKDGEHIILPLKNETDDITHKLFVKKIVMAPRSRVSFQLLDVPAYVSFVVTQVHSYKYNVSLANDDLSPSSFINGTNLGLVKQNTGMPPHNMEFFIVNHNKVKVLCIIAFEAYQEDDPIPGGCNREFSVEIAPYLLLSYNDAVVTMAMQPAAFTGQDDECDSFPSPVELEVYHMYMDEKDFSSDSYFDALEKMMSVETMQELGTLIQPPPERGPLLRIRAAYPGTGSVYGVVARSQNGRVAAYVPAVTYACGNKINMYDDCEIFTIPFSEVLCASMLFIGLFICMSGHRKFVAGSTLVSFLWGTVLSCIILGMNYGTGYGTDMLGVLVGFILAVLWWFLWLIFGVPVIAALSSTLALGFLLASAIMFAGLGSVPWVVYDFSFWSVFTSITITVPVLFSSAMHVGNMVACATLGAYVFIAPIDHYVGSNLKYIFLNTMRRAINSDFRLAAIDPPFEITDLLLILTWLTLAVAGTGAQLYLQRRRPPFPPRASYCFSERGQQRRCAAQQGAATTQGGAQATTQPRRSLLLRAALAGGRGERAGSERTPLLVDVRIASDGASPDSVFESPARAPASPRSPAARPSAPPDPDAHPHAAPDTASSTEKLANKLLAVLEPGDK</sequence>
<dbReference type="GO" id="GO:0005886">
    <property type="term" value="C:plasma membrane"/>
    <property type="evidence" value="ECO:0007669"/>
    <property type="project" value="TreeGrafter"/>
</dbReference>
<protein>
    <recommendedName>
        <fullName evidence="8">TM7S3/TM198-like domain-containing protein</fullName>
    </recommendedName>
</protein>
<evidence type="ECO:0000313" key="9">
    <source>
        <dbReference type="EMBL" id="KAK7863097.1"/>
    </source>
</evidence>
<feature type="domain" description="TM7S3/TM198-like" evidence="8">
    <location>
        <begin position="304"/>
        <end position="507"/>
    </location>
</feature>
<feature type="compositionally biased region" description="Low complexity" evidence="5">
    <location>
        <begin position="597"/>
        <end position="612"/>
    </location>
</feature>
<dbReference type="Pfam" id="PF13886">
    <property type="entry name" value="TM7S3_TM198"/>
    <property type="match status" value="1"/>
</dbReference>
<dbReference type="EMBL" id="JAZDUA010000240">
    <property type="protein sequence ID" value="KAK7863097.1"/>
    <property type="molecule type" value="Genomic_DNA"/>
</dbReference>
<evidence type="ECO:0000256" key="4">
    <source>
        <dbReference type="ARBA" id="ARBA00023136"/>
    </source>
</evidence>
<evidence type="ECO:0000256" key="6">
    <source>
        <dbReference type="SAM" id="Phobius"/>
    </source>
</evidence>
<feature type="signal peptide" evidence="7">
    <location>
        <begin position="1"/>
        <end position="21"/>
    </location>
</feature>
<organism evidence="9 10">
    <name type="scientific">Gryllus longicercus</name>
    <dbReference type="NCBI Taxonomy" id="2509291"/>
    <lineage>
        <taxon>Eukaryota</taxon>
        <taxon>Metazoa</taxon>
        <taxon>Ecdysozoa</taxon>
        <taxon>Arthropoda</taxon>
        <taxon>Hexapoda</taxon>
        <taxon>Insecta</taxon>
        <taxon>Pterygota</taxon>
        <taxon>Neoptera</taxon>
        <taxon>Polyneoptera</taxon>
        <taxon>Orthoptera</taxon>
        <taxon>Ensifera</taxon>
        <taxon>Gryllidea</taxon>
        <taxon>Grylloidea</taxon>
        <taxon>Gryllidae</taxon>
        <taxon>Gryllinae</taxon>
        <taxon>Gryllus</taxon>
    </lineage>
</organism>
<keyword evidence="2 6" id="KW-0812">Transmembrane</keyword>
<dbReference type="Pfam" id="PF25992">
    <property type="entry name" value="Ig_TM7SF3_N"/>
    <property type="match status" value="1"/>
</dbReference>
<gene>
    <name evidence="9" type="ORF">R5R35_001023</name>
</gene>
<evidence type="ECO:0000313" key="10">
    <source>
        <dbReference type="Proteomes" id="UP001378592"/>
    </source>
</evidence>
<keyword evidence="10" id="KW-1185">Reference proteome</keyword>
<comment type="subcellular location">
    <subcellularLocation>
        <location evidence="1">Membrane</location>
        <topology evidence="1">Multi-pass membrane protein</topology>
    </subcellularLocation>
</comment>
<dbReference type="InterPro" id="IPR042502">
    <property type="entry name" value="TM7SF3"/>
</dbReference>
<dbReference type="PANTHER" id="PTHR15937:SF3">
    <property type="entry name" value="TRANSMEMBRANE 7 SUPERFAMILY MEMBER 3"/>
    <property type="match status" value="1"/>
</dbReference>
<evidence type="ECO:0000256" key="1">
    <source>
        <dbReference type="ARBA" id="ARBA00004141"/>
    </source>
</evidence>
<keyword evidence="7" id="KW-0732">Signal</keyword>
<evidence type="ECO:0000256" key="5">
    <source>
        <dbReference type="SAM" id="MobiDB-lite"/>
    </source>
</evidence>
<feature type="transmembrane region" description="Helical" evidence="6">
    <location>
        <begin position="386"/>
        <end position="407"/>
    </location>
</feature>
<feature type="transmembrane region" description="Helical" evidence="6">
    <location>
        <begin position="438"/>
        <end position="456"/>
    </location>
</feature>
<keyword evidence="3 6" id="KW-1133">Transmembrane helix</keyword>
<keyword evidence="4 6" id="KW-0472">Membrane</keyword>
<dbReference type="GO" id="GO:0043069">
    <property type="term" value="P:negative regulation of programmed cell death"/>
    <property type="evidence" value="ECO:0007669"/>
    <property type="project" value="TreeGrafter"/>
</dbReference>
<feature type="transmembrane region" description="Helical" evidence="6">
    <location>
        <begin position="294"/>
        <end position="315"/>
    </location>
</feature>
<feature type="transmembrane region" description="Helical" evidence="6">
    <location>
        <begin position="355"/>
        <end position="374"/>
    </location>
</feature>
<evidence type="ECO:0000256" key="2">
    <source>
        <dbReference type="ARBA" id="ARBA00022692"/>
    </source>
</evidence>
<dbReference type="AlphaFoldDB" id="A0AAN9Z519"/>
<feature type="chain" id="PRO_5043054187" description="TM7S3/TM198-like domain-containing protein" evidence="7">
    <location>
        <begin position="22"/>
        <end position="648"/>
    </location>
</feature>
<comment type="caution">
    <text evidence="9">The sequence shown here is derived from an EMBL/GenBank/DDBJ whole genome shotgun (WGS) entry which is preliminary data.</text>
</comment>
<dbReference type="PANTHER" id="PTHR15937">
    <property type="entry name" value="TRANSMEMBRANE 7 SUPERFAMILY MEMBER 3"/>
    <property type="match status" value="1"/>
</dbReference>
<evidence type="ECO:0000256" key="3">
    <source>
        <dbReference type="ARBA" id="ARBA00022989"/>
    </source>
</evidence>
<accession>A0AAN9Z519</accession>
<reference evidence="9 10" key="1">
    <citation type="submission" date="2024-03" db="EMBL/GenBank/DDBJ databases">
        <title>The genome assembly and annotation of the cricket Gryllus longicercus Weissman &amp; Gray.</title>
        <authorList>
            <person name="Szrajer S."/>
            <person name="Gray D."/>
            <person name="Ylla G."/>
        </authorList>
    </citation>
    <scope>NUCLEOTIDE SEQUENCE [LARGE SCALE GENOMIC DNA]</scope>
    <source>
        <strain evidence="9">DAG 2021-001</strain>
        <tissue evidence="9">Whole body minus gut</tissue>
    </source>
</reference>